<dbReference type="Gene3D" id="3.30.420.10">
    <property type="entry name" value="Ribonuclease H-like superfamily/Ribonuclease H"/>
    <property type="match status" value="1"/>
</dbReference>
<reference evidence="3 4" key="1">
    <citation type="submission" date="2020-03" db="EMBL/GenBank/DDBJ databases">
        <title>Draft genome sequence of environmentally isolated violet-colored cultures.</title>
        <authorList>
            <person name="Wilson H.S."/>
        </authorList>
    </citation>
    <scope>NUCLEOTIDE SEQUENCE [LARGE SCALE GENOMIC DNA]</scope>
    <source>
        <strain evidence="3 4">HSC-16F04</strain>
    </source>
</reference>
<keyword evidence="4" id="KW-1185">Reference proteome</keyword>
<dbReference type="Pfam" id="PF09299">
    <property type="entry name" value="Mu-transpos_C"/>
    <property type="match status" value="1"/>
</dbReference>
<dbReference type="PROSITE" id="PS50994">
    <property type="entry name" value="INTEGRASE"/>
    <property type="match status" value="1"/>
</dbReference>
<dbReference type="InterPro" id="IPR015378">
    <property type="entry name" value="Transposase-like_Mu_C"/>
</dbReference>
<comment type="caution">
    <text evidence="3">The sequence shown here is derived from an EMBL/GenBank/DDBJ whole genome shotgun (WGS) entry which is preliminary data.</text>
</comment>
<dbReference type="InterPro" id="IPR036397">
    <property type="entry name" value="RNaseH_sf"/>
</dbReference>
<dbReference type="Proteomes" id="UP000712570">
    <property type="component" value="Unassembled WGS sequence"/>
</dbReference>
<accession>A0ABX0KRN2</accession>
<organism evidence="3 4">
    <name type="scientific">Iodobacter violaceini</name>
    <dbReference type="NCBI Taxonomy" id="3044271"/>
    <lineage>
        <taxon>Bacteria</taxon>
        <taxon>Pseudomonadati</taxon>
        <taxon>Pseudomonadota</taxon>
        <taxon>Betaproteobacteria</taxon>
        <taxon>Neisseriales</taxon>
        <taxon>Chitinibacteraceae</taxon>
        <taxon>Iodobacter</taxon>
    </lineage>
</organism>
<dbReference type="SUPFAM" id="SSF53098">
    <property type="entry name" value="Ribonuclease H-like"/>
    <property type="match status" value="1"/>
</dbReference>
<feature type="domain" description="Integrase catalytic" evidence="2">
    <location>
        <begin position="261"/>
        <end position="457"/>
    </location>
</feature>
<proteinExistence type="predicted"/>
<dbReference type="RefSeq" id="WP_166827491.1">
    <property type="nucleotide sequence ID" value="NZ_JAAOLX010000007.1"/>
</dbReference>
<dbReference type="EMBL" id="JAAOLX010000007">
    <property type="protein sequence ID" value="NHQ87305.1"/>
    <property type="molecule type" value="Genomic_DNA"/>
</dbReference>
<dbReference type="InterPro" id="IPR012337">
    <property type="entry name" value="RNaseH-like_sf"/>
</dbReference>
<protein>
    <submittedName>
        <fullName evidence="3">Transposase</fullName>
    </submittedName>
</protein>
<evidence type="ECO:0000313" key="3">
    <source>
        <dbReference type="EMBL" id="NHQ87305.1"/>
    </source>
</evidence>
<feature type="region of interest" description="Disordered" evidence="1">
    <location>
        <begin position="596"/>
        <end position="655"/>
    </location>
</feature>
<evidence type="ECO:0000313" key="4">
    <source>
        <dbReference type="Proteomes" id="UP000712570"/>
    </source>
</evidence>
<evidence type="ECO:0000259" key="2">
    <source>
        <dbReference type="PROSITE" id="PS50994"/>
    </source>
</evidence>
<name>A0ABX0KRN2_9NEIS</name>
<dbReference type="InterPro" id="IPR001584">
    <property type="entry name" value="Integrase_cat-core"/>
</dbReference>
<evidence type="ECO:0000256" key="1">
    <source>
        <dbReference type="SAM" id="MobiDB-lite"/>
    </source>
</evidence>
<sequence>MKRFTSKRGLGFRDPNNKLWLIERRLPSGKIQLIAEDGEILNLQYAELLSRWQSQEWQIDEASLAELGNAIYVVTPRDLSTYPPEQQAIAKRRFHYLKIVDPEKTPYNANVWSELIVQASKLIGDAKPPCASSVAVWWGRFRATKSILKLIPYSKPSSAHQHKPGFLIFEQVIAAVYLTDQKLPKLAVVEAMQRQVKAINNGLPENSQIKCPGRTTIYRWLEALEQDLVDLKREGAEFARMKYRAAIGTVETNAILQRFEIDHTPIDVLVVDLVLGIANGRPYLTMAIDRYSRLIVGFYVSFRDPSANSVLQCLKRAILPKDVVLKRFPDIKQPWPAFGIPELIAVDNGPDLQSIAVEVAGKELGINTLFCPIKSGDKKGSIERFLRTQNSGLLHRMPGTVFSNPDERGDYQSEKEAAIDFNALVHILTKWIVDVYNVTPHRGLNGRRPLDVWIESAQKRLIELPLNPQQLDVIVGIAAKRTLFHYGIELDGLQYNSLQLQEIRRRTGKNIKLDLKFHEDDVGYIHVLDPDRKEYLRVPAKLAGYANGLNREQHRQIREHTRSKLGENCTADQLLDAKKEVEDLIRESIQHKKMVRRKKAAQTVQHDSEAVLAGKNPLEEARKPHKPRPARPPEDMPAGLDDDLPVFTSTKKGGI</sequence>
<gene>
    <name evidence="3" type="ORF">HA050_14405</name>
</gene>